<keyword evidence="3" id="KW-1185">Reference proteome</keyword>
<protein>
    <submittedName>
        <fullName evidence="2">Uncharacterized protein</fullName>
    </submittedName>
</protein>
<evidence type="ECO:0000313" key="2">
    <source>
        <dbReference type="EMBL" id="CAI2717745.1"/>
    </source>
</evidence>
<sequence>MQTCQTVSLRARFSGWMGLILIGLLIFNGAMFSAETAFSARNTEDVSKRDFDSETTDASRQAKEKLDGATSGITGIFTDIKNWFVGIYTGFDNWMKGVFGFDRGEGTEAFFGSIIYFFLILVFLFVGKFVYNIFSGLFKYKGGRSRER</sequence>
<reference evidence="2 3" key="1">
    <citation type="submission" date="2022-09" db="EMBL/GenBank/DDBJ databases">
        <authorList>
            <person name="Kop L."/>
        </authorList>
    </citation>
    <scope>NUCLEOTIDE SEQUENCE [LARGE SCALE GENOMIC DNA]</scope>
    <source>
        <strain evidence="2 3">347</strain>
    </source>
</reference>
<keyword evidence="1" id="KW-1133">Transmembrane helix</keyword>
<evidence type="ECO:0000256" key="1">
    <source>
        <dbReference type="SAM" id="Phobius"/>
    </source>
</evidence>
<name>A0ABM9HC57_9BACT</name>
<keyword evidence="1" id="KW-0812">Transmembrane</keyword>
<dbReference type="EMBL" id="OX336137">
    <property type="protein sequence ID" value="CAI2717745.1"/>
    <property type="molecule type" value="Genomic_DNA"/>
</dbReference>
<evidence type="ECO:0000313" key="3">
    <source>
        <dbReference type="Proteomes" id="UP001157733"/>
    </source>
</evidence>
<dbReference type="Proteomes" id="UP001157733">
    <property type="component" value="Chromosome"/>
</dbReference>
<keyword evidence="1" id="KW-0472">Membrane</keyword>
<proteinExistence type="predicted"/>
<organism evidence="2 3">
    <name type="scientific">Nitrospina watsonii</name>
    <dbReference type="NCBI Taxonomy" id="1323948"/>
    <lineage>
        <taxon>Bacteria</taxon>
        <taxon>Pseudomonadati</taxon>
        <taxon>Nitrospinota/Tectimicrobiota group</taxon>
        <taxon>Nitrospinota</taxon>
        <taxon>Nitrospinia</taxon>
        <taxon>Nitrospinales</taxon>
        <taxon>Nitrospinaceae</taxon>
        <taxon>Nitrospina</taxon>
    </lineage>
</organism>
<gene>
    <name evidence="2" type="ORF">NSPWAT_0886</name>
</gene>
<feature type="transmembrane region" description="Helical" evidence="1">
    <location>
        <begin position="114"/>
        <end position="138"/>
    </location>
</feature>
<accession>A0ABM9HC57</accession>